<keyword evidence="1" id="KW-0472">Membrane</keyword>
<gene>
    <name evidence="2" type="ORF">MTR67_001930</name>
</gene>
<feature type="transmembrane region" description="Helical" evidence="1">
    <location>
        <begin position="15"/>
        <end position="40"/>
    </location>
</feature>
<sequence>MCDVLCCHEVLSLDAYVLMVIQLISSLMVIRSLTLLWLWIPDKYLTNSRSFGGFNLVNGISSDYLGGLGFVRFSLNRSLLSVLAAIAYRAVNSSFHGAAMFCRRSYDDTVMDVQNLEISKLGLSTCDPLPPFGLFGACTTIWILSGLRQKGVFSLFYGISSDYLGDLGFLRFALNCSLLSVHAAIGCRAVNYSFHGVAVFANTMFFDDPTDKVSYGYGHLISTHPILDLFFRQRHKCSSTSGLLDFEGWCPVCILVHPVSWPCWCLHYNLEIIKLRRWFSILSGICGEFRGGTVFTRSALQLFHFSVLVVDGSYRGIGSSFHGAAWDDPNDEIPEFHITSDLVILKFDFSVYPVPLPYWCLCLHCNLDIIRLCQGSYAILSGISSDLFYVAWVSQPAL</sequence>
<evidence type="ECO:0000256" key="1">
    <source>
        <dbReference type="SAM" id="Phobius"/>
    </source>
</evidence>
<keyword evidence="1" id="KW-0812">Transmembrane</keyword>
<keyword evidence="1" id="KW-1133">Transmembrane helix</keyword>
<proteinExistence type="predicted"/>
<evidence type="ECO:0000313" key="2">
    <source>
        <dbReference type="EMBL" id="WMV08545.1"/>
    </source>
</evidence>
<protein>
    <submittedName>
        <fullName evidence="2">Uncharacterized protein</fullName>
    </submittedName>
</protein>
<name>A0AAF0TCU7_SOLVR</name>
<dbReference type="EMBL" id="CP133612">
    <property type="protein sequence ID" value="WMV08545.1"/>
    <property type="molecule type" value="Genomic_DNA"/>
</dbReference>
<reference evidence="2" key="1">
    <citation type="submission" date="2023-08" db="EMBL/GenBank/DDBJ databases">
        <title>A de novo genome assembly of Solanum verrucosum Schlechtendal, a Mexican diploid species geographically isolated from the other diploid A-genome species in potato relatives.</title>
        <authorList>
            <person name="Hosaka K."/>
        </authorList>
    </citation>
    <scope>NUCLEOTIDE SEQUENCE</scope>
    <source>
        <tissue evidence="2">Young leaves</tissue>
    </source>
</reference>
<dbReference type="Proteomes" id="UP001234989">
    <property type="component" value="Chromosome 1"/>
</dbReference>
<evidence type="ECO:0000313" key="3">
    <source>
        <dbReference type="Proteomes" id="UP001234989"/>
    </source>
</evidence>
<organism evidence="2 3">
    <name type="scientific">Solanum verrucosum</name>
    <dbReference type="NCBI Taxonomy" id="315347"/>
    <lineage>
        <taxon>Eukaryota</taxon>
        <taxon>Viridiplantae</taxon>
        <taxon>Streptophyta</taxon>
        <taxon>Embryophyta</taxon>
        <taxon>Tracheophyta</taxon>
        <taxon>Spermatophyta</taxon>
        <taxon>Magnoliopsida</taxon>
        <taxon>eudicotyledons</taxon>
        <taxon>Gunneridae</taxon>
        <taxon>Pentapetalae</taxon>
        <taxon>asterids</taxon>
        <taxon>lamiids</taxon>
        <taxon>Solanales</taxon>
        <taxon>Solanaceae</taxon>
        <taxon>Solanoideae</taxon>
        <taxon>Solaneae</taxon>
        <taxon>Solanum</taxon>
    </lineage>
</organism>
<accession>A0AAF0TCU7</accession>
<keyword evidence="3" id="KW-1185">Reference proteome</keyword>
<dbReference type="AlphaFoldDB" id="A0AAF0TCU7"/>